<dbReference type="EMBL" id="JACEFO010002629">
    <property type="protein sequence ID" value="KAF8652994.1"/>
    <property type="molecule type" value="Genomic_DNA"/>
</dbReference>
<evidence type="ECO:0000313" key="3">
    <source>
        <dbReference type="Proteomes" id="UP000636709"/>
    </source>
</evidence>
<name>A0A835A2X6_9POAL</name>
<dbReference type="Gene3D" id="1.25.10.10">
    <property type="entry name" value="Leucine-rich Repeat Variant"/>
    <property type="match status" value="1"/>
</dbReference>
<keyword evidence="1" id="KW-0812">Transmembrane</keyword>
<accession>A0A835A2X6</accession>
<reference evidence="2" key="1">
    <citation type="submission" date="2020-07" db="EMBL/GenBank/DDBJ databases">
        <title>Genome sequence and genetic diversity analysis of an under-domesticated orphan crop, white fonio (Digitaria exilis).</title>
        <authorList>
            <person name="Bennetzen J.L."/>
            <person name="Chen S."/>
            <person name="Ma X."/>
            <person name="Wang X."/>
            <person name="Yssel A.E.J."/>
            <person name="Chaluvadi S.R."/>
            <person name="Johnson M."/>
            <person name="Gangashetty P."/>
            <person name="Hamidou F."/>
            <person name="Sanogo M.D."/>
            <person name="Zwaenepoel A."/>
            <person name="Wallace J."/>
            <person name="Van De Peer Y."/>
            <person name="Van Deynze A."/>
        </authorList>
    </citation>
    <scope>NUCLEOTIDE SEQUENCE</scope>
    <source>
        <tissue evidence="2">Leaves</tissue>
    </source>
</reference>
<organism evidence="2 3">
    <name type="scientific">Digitaria exilis</name>
    <dbReference type="NCBI Taxonomy" id="1010633"/>
    <lineage>
        <taxon>Eukaryota</taxon>
        <taxon>Viridiplantae</taxon>
        <taxon>Streptophyta</taxon>
        <taxon>Embryophyta</taxon>
        <taxon>Tracheophyta</taxon>
        <taxon>Spermatophyta</taxon>
        <taxon>Magnoliopsida</taxon>
        <taxon>Liliopsida</taxon>
        <taxon>Poales</taxon>
        <taxon>Poaceae</taxon>
        <taxon>PACMAD clade</taxon>
        <taxon>Panicoideae</taxon>
        <taxon>Panicodae</taxon>
        <taxon>Paniceae</taxon>
        <taxon>Anthephorinae</taxon>
        <taxon>Digitaria</taxon>
    </lineage>
</organism>
<keyword evidence="1" id="KW-0472">Membrane</keyword>
<keyword evidence="1" id="KW-1133">Transmembrane helix</keyword>
<dbReference type="InterPro" id="IPR011989">
    <property type="entry name" value="ARM-like"/>
</dbReference>
<dbReference type="OrthoDB" id="1890840at2759"/>
<dbReference type="InterPro" id="IPR007216">
    <property type="entry name" value="CNOT9"/>
</dbReference>
<dbReference type="GO" id="GO:0030014">
    <property type="term" value="C:CCR4-NOT complex"/>
    <property type="evidence" value="ECO:0007669"/>
    <property type="project" value="InterPro"/>
</dbReference>
<dbReference type="AlphaFoldDB" id="A0A835A2X6"/>
<dbReference type="PANTHER" id="PTHR12262">
    <property type="entry name" value="CCR4-NOT TRANSCRIPTION COMPLEX SUBUNIT 9"/>
    <property type="match status" value="1"/>
</dbReference>
<evidence type="ECO:0000256" key="1">
    <source>
        <dbReference type="SAM" id="Phobius"/>
    </source>
</evidence>
<gene>
    <name evidence="2" type="ORF">HU200_062429</name>
</gene>
<feature type="transmembrane region" description="Helical" evidence="1">
    <location>
        <begin position="66"/>
        <end position="88"/>
    </location>
</feature>
<comment type="caution">
    <text evidence="2">The sequence shown here is derived from an EMBL/GenBank/DDBJ whole genome shotgun (WGS) entry which is preliminary data.</text>
</comment>
<dbReference type="GO" id="GO:0006402">
    <property type="term" value="P:mRNA catabolic process"/>
    <property type="evidence" value="ECO:0007669"/>
    <property type="project" value="InterPro"/>
</dbReference>
<proteinExistence type="predicted"/>
<evidence type="ECO:0000313" key="2">
    <source>
        <dbReference type="EMBL" id="KAF8652994.1"/>
    </source>
</evidence>
<dbReference type="Pfam" id="PF04078">
    <property type="entry name" value="Rcd1"/>
    <property type="match status" value="1"/>
</dbReference>
<dbReference type="Proteomes" id="UP000636709">
    <property type="component" value="Unassembled WGS sequence"/>
</dbReference>
<keyword evidence="3" id="KW-1185">Reference proteome</keyword>
<sequence length="137" mass="15248">MAQAVKDTELRLEEDLVFNLCKPELRGNALAELAKVPLLEFLCMYHFIRRFGLDLKRETFNDLALLLWYSFGTIAALLQEIVAVYPALSPPTLLASAASRACNAIALLQTVAAHPETRTPFLQGNNHKSMTLSMSEL</sequence>
<protein>
    <submittedName>
        <fullName evidence="2">Uncharacterized protein</fullName>
    </submittedName>
</protein>